<dbReference type="AlphaFoldDB" id="A0AAD8JQN0"/>
<evidence type="ECO:0000313" key="2">
    <source>
        <dbReference type="Proteomes" id="UP001229421"/>
    </source>
</evidence>
<name>A0AAD8JQN0_TARER</name>
<reference evidence="1" key="1">
    <citation type="journal article" date="2023" name="bioRxiv">
        <title>Improved chromosome-level genome assembly for marigold (Tagetes erecta).</title>
        <authorList>
            <person name="Jiang F."/>
            <person name="Yuan L."/>
            <person name="Wang S."/>
            <person name="Wang H."/>
            <person name="Xu D."/>
            <person name="Wang A."/>
            <person name="Fan W."/>
        </authorList>
    </citation>
    <scope>NUCLEOTIDE SEQUENCE</scope>
    <source>
        <strain evidence="1">WSJ</strain>
        <tissue evidence="1">Leaf</tissue>
    </source>
</reference>
<dbReference type="Proteomes" id="UP001229421">
    <property type="component" value="Unassembled WGS sequence"/>
</dbReference>
<sequence length="111" mass="12533">MDGGGIIYEGENVQKAFVTHYENFLRVNGDISLAPTSELFQNRLDTRVANNMVRPISDEEVRKAMFSIGRNKYPGPYGYSAAFFIHAWPIVGVEVTDAIKDFFNKGKLLQE</sequence>
<keyword evidence="2" id="KW-1185">Reference proteome</keyword>
<comment type="caution">
    <text evidence="1">The sequence shown here is derived from an EMBL/GenBank/DDBJ whole genome shotgun (WGS) entry which is preliminary data.</text>
</comment>
<accession>A0AAD8JQN0</accession>
<organism evidence="1 2">
    <name type="scientific">Tagetes erecta</name>
    <name type="common">African marigold</name>
    <dbReference type="NCBI Taxonomy" id="13708"/>
    <lineage>
        <taxon>Eukaryota</taxon>
        <taxon>Viridiplantae</taxon>
        <taxon>Streptophyta</taxon>
        <taxon>Embryophyta</taxon>
        <taxon>Tracheophyta</taxon>
        <taxon>Spermatophyta</taxon>
        <taxon>Magnoliopsida</taxon>
        <taxon>eudicotyledons</taxon>
        <taxon>Gunneridae</taxon>
        <taxon>Pentapetalae</taxon>
        <taxon>asterids</taxon>
        <taxon>campanulids</taxon>
        <taxon>Asterales</taxon>
        <taxon>Asteraceae</taxon>
        <taxon>Asteroideae</taxon>
        <taxon>Heliantheae alliance</taxon>
        <taxon>Tageteae</taxon>
        <taxon>Tagetes</taxon>
    </lineage>
</organism>
<protein>
    <submittedName>
        <fullName evidence="1">Uncharacterized protein</fullName>
    </submittedName>
</protein>
<proteinExistence type="predicted"/>
<gene>
    <name evidence="1" type="ORF">QVD17_39385</name>
</gene>
<evidence type="ECO:0000313" key="1">
    <source>
        <dbReference type="EMBL" id="KAK1407759.1"/>
    </source>
</evidence>
<dbReference type="EMBL" id="JAUHHV010000011">
    <property type="protein sequence ID" value="KAK1407759.1"/>
    <property type="molecule type" value="Genomic_DNA"/>
</dbReference>